<gene>
    <name evidence="2" type="ORF">CBR_g3759</name>
</gene>
<keyword evidence="3" id="KW-1185">Reference proteome</keyword>
<evidence type="ECO:0000313" key="3">
    <source>
        <dbReference type="Proteomes" id="UP000265515"/>
    </source>
</evidence>
<organism evidence="2 3">
    <name type="scientific">Chara braunii</name>
    <name type="common">Braun's stonewort</name>
    <dbReference type="NCBI Taxonomy" id="69332"/>
    <lineage>
        <taxon>Eukaryota</taxon>
        <taxon>Viridiplantae</taxon>
        <taxon>Streptophyta</taxon>
        <taxon>Charophyceae</taxon>
        <taxon>Charales</taxon>
        <taxon>Characeae</taxon>
        <taxon>Chara</taxon>
    </lineage>
</organism>
<dbReference type="Gramene" id="GBG69061">
    <property type="protein sequence ID" value="GBG69061"/>
    <property type="gene ID" value="CBR_g3759"/>
</dbReference>
<evidence type="ECO:0000256" key="1">
    <source>
        <dbReference type="SAM" id="MobiDB-lite"/>
    </source>
</evidence>
<sequence>MMEGRRGWSIEAKERGGRRQEDDGGRVEDGGRREHGGRREEGGGRKARIEEGGRREENDDDGWRRREENDDDGWRIREDEGRRRREGGLFCISAMEPIESGRDCGEVQKTTSTRSILFPILTTPLETMSILPE</sequence>
<protein>
    <submittedName>
        <fullName evidence="2">Uncharacterized protein</fullName>
    </submittedName>
</protein>
<reference evidence="2 3" key="1">
    <citation type="journal article" date="2018" name="Cell">
        <title>The Chara Genome: Secondary Complexity and Implications for Plant Terrestrialization.</title>
        <authorList>
            <person name="Nishiyama T."/>
            <person name="Sakayama H."/>
            <person name="Vries J.D."/>
            <person name="Buschmann H."/>
            <person name="Saint-Marcoux D."/>
            <person name="Ullrich K.K."/>
            <person name="Haas F.B."/>
            <person name="Vanderstraeten L."/>
            <person name="Becker D."/>
            <person name="Lang D."/>
            <person name="Vosolsobe S."/>
            <person name="Rombauts S."/>
            <person name="Wilhelmsson P.K.I."/>
            <person name="Janitza P."/>
            <person name="Kern R."/>
            <person name="Heyl A."/>
            <person name="Rumpler F."/>
            <person name="Villalobos L.I.A.C."/>
            <person name="Clay J.M."/>
            <person name="Skokan R."/>
            <person name="Toyoda A."/>
            <person name="Suzuki Y."/>
            <person name="Kagoshima H."/>
            <person name="Schijlen E."/>
            <person name="Tajeshwar N."/>
            <person name="Catarino B."/>
            <person name="Hetherington A.J."/>
            <person name="Saltykova A."/>
            <person name="Bonnot C."/>
            <person name="Breuninger H."/>
            <person name="Symeonidi A."/>
            <person name="Radhakrishnan G.V."/>
            <person name="Van Nieuwerburgh F."/>
            <person name="Deforce D."/>
            <person name="Chang C."/>
            <person name="Karol K.G."/>
            <person name="Hedrich R."/>
            <person name="Ulvskov P."/>
            <person name="Glockner G."/>
            <person name="Delwiche C.F."/>
            <person name="Petrasek J."/>
            <person name="Van de Peer Y."/>
            <person name="Friml J."/>
            <person name="Beilby M."/>
            <person name="Dolan L."/>
            <person name="Kohara Y."/>
            <person name="Sugano S."/>
            <person name="Fujiyama A."/>
            <person name="Delaux P.-M."/>
            <person name="Quint M."/>
            <person name="TheiBen G."/>
            <person name="Hagemann M."/>
            <person name="Harholt J."/>
            <person name="Dunand C."/>
            <person name="Zachgo S."/>
            <person name="Langdale J."/>
            <person name="Maumus F."/>
            <person name="Straeten D.V.D."/>
            <person name="Gould S.B."/>
            <person name="Rensing S.A."/>
        </authorList>
    </citation>
    <scope>NUCLEOTIDE SEQUENCE [LARGE SCALE GENOMIC DNA]</scope>
    <source>
        <strain evidence="2 3">S276</strain>
    </source>
</reference>
<comment type="caution">
    <text evidence="2">The sequence shown here is derived from an EMBL/GenBank/DDBJ whole genome shotgun (WGS) entry which is preliminary data.</text>
</comment>
<proteinExistence type="predicted"/>
<dbReference type="EMBL" id="BFEA01000109">
    <property type="protein sequence ID" value="GBG69061.1"/>
    <property type="molecule type" value="Genomic_DNA"/>
</dbReference>
<dbReference type="Proteomes" id="UP000265515">
    <property type="component" value="Unassembled WGS sequence"/>
</dbReference>
<accession>A0A388KG91</accession>
<feature type="region of interest" description="Disordered" evidence="1">
    <location>
        <begin position="1"/>
        <end position="79"/>
    </location>
</feature>
<dbReference type="AlphaFoldDB" id="A0A388KG91"/>
<evidence type="ECO:0000313" key="2">
    <source>
        <dbReference type="EMBL" id="GBG69061.1"/>
    </source>
</evidence>
<name>A0A388KG91_CHABU</name>